<name>A0A5B7HDV4_PORTR</name>
<comment type="caution">
    <text evidence="1">The sequence shown here is derived from an EMBL/GenBank/DDBJ whole genome shotgun (WGS) entry which is preliminary data.</text>
</comment>
<reference evidence="1 2" key="1">
    <citation type="submission" date="2019-05" db="EMBL/GenBank/DDBJ databases">
        <title>Another draft genome of Portunus trituberculatus and its Hox gene families provides insights of decapod evolution.</title>
        <authorList>
            <person name="Jeong J.-H."/>
            <person name="Song I."/>
            <person name="Kim S."/>
            <person name="Choi T."/>
            <person name="Kim D."/>
            <person name="Ryu S."/>
            <person name="Kim W."/>
        </authorList>
    </citation>
    <scope>NUCLEOTIDE SEQUENCE [LARGE SCALE GENOMIC DNA]</scope>
    <source>
        <tissue evidence="1">Muscle</tissue>
    </source>
</reference>
<protein>
    <submittedName>
        <fullName evidence="1">Uncharacterized protein</fullName>
    </submittedName>
</protein>
<dbReference type="Proteomes" id="UP000324222">
    <property type="component" value="Unassembled WGS sequence"/>
</dbReference>
<sequence length="91" mass="10023">MKSNNVHLTHFKKRSIDDSTAAAGSCKQVQPTLVNTVLSSINKQYLCKYIVVPEYYSASPLHNMAEAGGRDCLHELEPIAKKYPPSSDNTA</sequence>
<gene>
    <name evidence="1" type="ORF">E2C01_061664</name>
</gene>
<evidence type="ECO:0000313" key="1">
    <source>
        <dbReference type="EMBL" id="MPC67487.1"/>
    </source>
</evidence>
<keyword evidence="2" id="KW-1185">Reference proteome</keyword>
<proteinExistence type="predicted"/>
<evidence type="ECO:0000313" key="2">
    <source>
        <dbReference type="Proteomes" id="UP000324222"/>
    </source>
</evidence>
<dbReference type="AlphaFoldDB" id="A0A5B7HDV4"/>
<dbReference type="EMBL" id="VSRR010026312">
    <property type="protein sequence ID" value="MPC67487.1"/>
    <property type="molecule type" value="Genomic_DNA"/>
</dbReference>
<organism evidence="1 2">
    <name type="scientific">Portunus trituberculatus</name>
    <name type="common">Swimming crab</name>
    <name type="synonym">Neptunus trituberculatus</name>
    <dbReference type="NCBI Taxonomy" id="210409"/>
    <lineage>
        <taxon>Eukaryota</taxon>
        <taxon>Metazoa</taxon>
        <taxon>Ecdysozoa</taxon>
        <taxon>Arthropoda</taxon>
        <taxon>Crustacea</taxon>
        <taxon>Multicrustacea</taxon>
        <taxon>Malacostraca</taxon>
        <taxon>Eumalacostraca</taxon>
        <taxon>Eucarida</taxon>
        <taxon>Decapoda</taxon>
        <taxon>Pleocyemata</taxon>
        <taxon>Brachyura</taxon>
        <taxon>Eubrachyura</taxon>
        <taxon>Portunoidea</taxon>
        <taxon>Portunidae</taxon>
        <taxon>Portuninae</taxon>
        <taxon>Portunus</taxon>
    </lineage>
</organism>
<accession>A0A5B7HDV4</accession>